<organism evidence="2 3">
    <name type="scientific">Daphnia sinensis</name>
    <dbReference type="NCBI Taxonomy" id="1820382"/>
    <lineage>
        <taxon>Eukaryota</taxon>
        <taxon>Metazoa</taxon>
        <taxon>Ecdysozoa</taxon>
        <taxon>Arthropoda</taxon>
        <taxon>Crustacea</taxon>
        <taxon>Branchiopoda</taxon>
        <taxon>Diplostraca</taxon>
        <taxon>Cladocera</taxon>
        <taxon>Anomopoda</taxon>
        <taxon>Daphniidae</taxon>
        <taxon>Daphnia</taxon>
        <taxon>Daphnia similis group</taxon>
    </lineage>
</organism>
<keyword evidence="3" id="KW-1185">Reference proteome</keyword>
<accession>A0AAD5PKT2</accession>
<evidence type="ECO:0000313" key="2">
    <source>
        <dbReference type="EMBL" id="KAI9549677.1"/>
    </source>
</evidence>
<dbReference type="EMBL" id="WJBH02000290">
    <property type="protein sequence ID" value="KAI9549677.1"/>
    <property type="molecule type" value="Genomic_DNA"/>
</dbReference>
<proteinExistence type="predicted"/>
<protein>
    <submittedName>
        <fullName evidence="2">Uncharacterized protein</fullName>
    </submittedName>
</protein>
<dbReference type="Proteomes" id="UP000820818">
    <property type="component" value="Unassembled WGS sequence"/>
</dbReference>
<evidence type="ECO:0000313" key="3">
    <source>
        <dbReference type="Proteomes" id="UP000820818"/>
    </source>
</evidence>
<reference evidence="2" key="1">
    <citation type="submission" date="2022-05" db="EMBL/GenBank/DDBJ databases">
        <title>A multi-omics perspective on studying reproductive biology in Daphnia sinensis.</title>
        <authorList>
            <person name="Jia J."/>
        </authorList>
    </citation>
    <scope>NUCLEOTIDE SEQUENCE</scope>
    <source>
        <strain evidence="2">WSL</strain>
    </source>
</reference>
<comment type="caution">
    <text evidence="2">The sequence shown here is derived from an EMBL/GenBank/DDBJ whole genome shotgun (WGS) entry which is preliminary data.</text>
</comment>
<evidence type="ECO:0000256" key="1">
    <source>
        <dbReference type="SAM" id="MobiDB-lite"/>
    </source>
</evidence>
<feature type="region of interest" description="Disordered" evidence="1">
    <location>
        <begin position="234"/>
        <end position="264"/>
    </location>
</feature>
<gene>
    <name evidence="2" type="ORF">GHT06_003863</name>
</gene>
<sequence>MPRPNFYLMLQAPAELALCLSMFDHWQWHAAVDYDVYHQCIALGVVTCEEAMRYFSPLARSLSPCAARPLPTPGGIPLDHIIRFPRGFVHGRIKDATVSFGDACFTDEEWRVLQRRYAVGPFPDNVEYWVHREATCARIMARHLNEAALWCAQLVSVLKEARWDPDCCDDTRPRRRPRRIRQRRTRAVFTFPNRCMLYFFDLDGCACADCAMLGKGNCKEGRCTAVCARGVSGRPDGAAAQRSRGTDTSGSRARPSDNDAPSRYTDDYVMVSNATDAPSSTVDTTLSRLVHGVRDARVESATVHGEVTEGFIVTGENNTVVCTLHDGLMDIPLALHPVMVYAQRCLEDIEVLVEVKLLEIGFSEALLEELEQLVDGHVAGVGAISDPEPRKAAEWAKAWQEALLSVGYHLPFNRGAIDGFRSVLSDMEVRGYVGETRGDVRVQFKLSEGEYTAALLAGAITREANNALEVHYNQYKLPPSAARQVGLDTSIVGAPRVLPHPTFSLRTATTPYVCPKEYGTVVMLPGQLRPAVSAYLNEAVKPVDWRFCRPDNVEETFVAMLAAMKTDVYSQVWATYSNGRLWLFDTTVRHIANPSNNATAFPGADVTSPLVYLQYWNTFPIYNGKASGPSMWLCKTRLIEETRITAIPKQIYDFLEAAPLWDMFRLQDTGGSFNADKYMALFPSYTNVHVTILNAPGYREYVHSSDQFAHRHMHAEYSILERKGRQGPETRVVWHVAVKVRQVATSGVQLMLSVGIDPASVTEWRSTAANPDPNAPIKYTVYEAYKMTLSLGRMCSAYGNVGIDRSKVSSACTTLPFYIEACTVADLKARCTEWAPLRPSAVYFNASKYSKDRGYINSRTGVGGDSFSTANFIPEFDTSVTTEMLALAALYTDANPAAVQLPLPDLLELVRRQVATDTLAVSPSALAVLVRPQWERARIHVEDRSHVYITCVQPRHVAMYRPHFFCVPRVVSFSGPLADALHLSGKRTRKILYAGLPEFLPNSIVSGQGIFAATDRNLPPRPPEDDELRRVVADSSLSNTEMFYANTIFDQVGLMCAVPPARYYLANAPLRPAIVPRPLPSTLFFYLRINGEYGRGMEFRNNGLTYVIIRNGEYTRADTLRSHGRTVLPYTFSVNTVSVDVRDVDNNPVVGRYTLIVRLGT</sequence>
<name>A0AAD5PKT2_9CRUS</name>
<dbReference type="AlphaFoldDB" id="A0AAD5PKT2"/>